<comment type="caution">
    <text evidence="2">The sequence shown here is derived from an EMBL/GenBank/DDBJ whole genome shotgun (WGS) entry which is preliminary data.</text>
</comment>
<dbReference type="PANTHER" id="PTHR11937">
    <property type="entry name" value="ACTIN"/>
    <property type="match status" value="1"/>
</dbReference>
<feature type="chain" id="PRO_5029736482" description="Actin gamma 1" evidence="1">
    <location>
        <begin position="20"/>
        <end position="153"/>
    </location>
</feature>
<proteinExistence type="predicted"/>
<reference evidence="2 3" key="1">
    <citation type="journal article" date="2020" name="Nature">
        <title>Six reference-quality genomes reveal evolution of bat adaptations.</title>
        <authorList>
            <person name="Jebb D."/>
            <person name="Huang Z."/>
            <person name="Pippel M."/>
            <person name="Hughes G.M."/>
            <person name="Lavrichenko K."/>
            <person name="Devanna P."/>
            <person name="Winkler S."/>
            <person name="Jermiin L.S."/>
            <person name="Skirmuntt E.C."/>
            <person name="Katzourakis A."/>
            <person name="Burkitt-Gray L."/>
            <person name="Ray D.A."/>
            <person name="Sullivan K.A.M."/>
            <person name="Roscito J.G."/>
            <person name="Kirilenko B.M."/>
            <person name="Davalos L.M."/>
            <person name="Corthals A.P."/>
            <person name="Power M.L."/>
            <person name="Jones G."/>
            <person name="Ransome R.D."/>
            <person name="Dechmann D.K.N."/>
            <person name="Locatelli A.G."/>
            <person name="Puechmaille S.J."/>
            <person name="Fedrigo O."/>
            <person name="Jarvis E.D."/>
            <person name="Hiller M."/>
            <person name="Vernes S.C."/>
            <person name="Myers E.W."/>
            <person name="Teeling E.C."/>
        </authorList>
    </citation>
    <scope>NUCLEOTIDE SEQUENCE [LARGE SCALE GENOMIC DNA]</scope>
    <source>
        <strain evidence="2">MRhiFer1</strain>
        <tissue evidence="2">Lung</tissue>
    </source>
</reference>
<accession>A0A7J7Y5A1</accession>
<protein>
    <recommendedName>
        <fullName evidence="4">Actin gamma 1</fullName>
    </recommendedName>
</protein>
<evidence type="ECO:0000313" key="2">
    <source>
        <dbReference type="EMBL" id="KAF6357099.1"/>
    </source>
</evidence>
<dbReference type="FunFam" id="3.90.640.10:FF:000047">
    <property type="entry name" value="Actin, alpha skeletal muscle"/>
    <property type="match status" value="1"/>
</dbReference>
<dbReference type="AlphaFoldDB" id="A0A7J7Y5A1"/>
<dbReference type="Gene3D" id="3.90.640.10">
    <property type="entry name" value="Actin, Chain A, domain 4"/>
    <property type="match status" value="1"/>
</dbReference>
<evidence type="ECO:0000256" key="1">
    <source>
        <dbReference type="SAM" id="SignalP"/>
    </source>
</evidence>
<name>A0A7J7Y5A1_RHIFE</name>
<keyword evidence="1" id="KW-0732">Signal</keyword>
<sequence length="153" mass="16762">MYIAVQAVFSLCASGCTTGIVLDSGDAVTHGVPIYEGYAPAPASVHLDLAGCNLKDYLMKILTERDCSFVTTAEQEVMRDIKEKLYYMALDFENEVTTAASSSFLEKSYELPDGQVITIGNELFRCPETLFRPSFIGMESTGIHGTTYSSIMK</sequence>
<dbReference type="InterPro" id="IPR043129">
    <property type="entry name" value="ATPase_NBD"/>
</dbReference>
<gene>
    <name evidence="2" type="ORF">mRhiFer1_010023</name>
</gene>
<dbReference type="EMBL" id="JACAGC010000007">
    <property type="protein sequence ID" value="KAF6357099.1"/>
    <property type="molecule type" value="Genomic_DNA"/>
</dbReference>
<evidence type="ECO:0000313" key="3">
    <source>
        <dbReference type="Proteomes" id="UP000585614"/>
    </source>
</evidence>
<dbReference type="InterPro" id="IPR004000">
    <property type="entry name" value="Actin"/>
</dbReference>
<evidence type="ECO:0008006" key="4">
    <source>
        <dbReference type="Google" id="ProtNLM"/>
    </source>
</evidence>
<feature type="signal peptide" evidence="1">
    <location>
        <begin position="1"/>
        <end position="19"/>
    </location>
</feature>
<organism evidence="2 3">
    <name type="scientific">Rhinolophus ferrumequinum</name>
    <name type="common">Greater horseshoe bat</name>
    <dbReference type="NCBI Taxonomy" id="59479"/>
    <lineage>
        <taxon>Eukaryota</taxon>
        <taxon>Metazoa</taxon>
        <taxon>Chordata</taxon>
        <taxon>Craniata</taxon>
        <taxon>Vertebrata</taxon>
        <taxon>Euteleostomi</taxon>
        <taxon>Mammalia</taxon>
        <taxon>Eutheria</taxon>
        <taxon>Laurasiatheria</taxon>
        <taxon>Chiroptera</taxon>
        <taxon>Yinpterochiroptera</taxon>
        <taxon>Rhinolophoidea</taxon>
        <taxon>Rhinolophidae</taxon>
        <taxon>Rhinolophinae</taxon>
        <taxon>Rhinolophus</taxon>
    </lineage>
</organism>
<dbReference type="Gene3D" id="3.30.420.40">
    <property type="match status" value="1"/>
</dbReference>
<dbReference type="Proteomes" id="UP000585614">
    <property type="component" value="Unassembled WGS sequence"/>
</dbReference>
<dbReference type="Pfam" id="PF00022">
    <property type="entry name" value="Actin"/>
    <property type="match status" value="1"/>
</dbReference>
<dbReference type="PRINTS" id="PR00190">
    <property type="entry name" value="ACTIN"/>
</dbReference>
<dbReference type="SUPFAM" id="SSF53067">
    <property type="entry name" value="Actin-like ATPase domain"/>
    <property type="match status" value="1"/>
</dbReference>